<keyword evidence="4" id="KW-1185">Reference proteome</keyword>
<feature type="transmembrane region" description="Helical" evidence="2">
    <location>
        <begin position="27"/>
        <end position="46"/>
    </location>
</feature>
<dbReference type="AlphaFoldDB" id="A0ABD3CND0"/>
<feature type="transmembrane region" description="Helical" evidence="2">
    <location>
        <begin position="132"/>
        <end position="149"/>
    </location>
</feature>
<proteinExistence type="predicted"/>
<evidence type="ECO:0000256" key="2">
    <source>
        <dbReference type="SAM" id="Phobius"/>
    </source>
</evidence>
<reference evidence="4" key="1">
    <citation type="journal article" date="2024" name="IScience">
        <title>Strigolactones Initiate the Formation of Haustorium-like Structures in Castilleja.</title>
        <authorList>
            <person name="Buerger M."/>
            <person name="Peterson D."/>
            <person name="Chory J."/>
        </authorList>
    </citation>
    <scope>NUCLEOTIDE SEQUENCE [LARGE SCALE GENOMIC DNA]</scope>
</reference>
<dbReference type="PANTHER" id="PTHR34967:SF1">
    <property type="entry name" value="OS02G0257200 PROTEIN"/>
    <property type="match status" value="1"/>
</dbReference>
<dbReference type="Proteomes" id="UP001632038">
    <property type="component" value="Unassembled WGS sequence"/>
</dbReference>
<keyword evidence="2" id="KW-0812">Transmembrane</keyword>
<keyword evidence="2" id="KW-1133">Transmembrane helix</keyword>
<evidence type="ECO:0000313" key="4">
    <source>
        <dbReference type="Proteomes" id="UP001632038"/>
    </source>
</evidence>
<dbReference type="EMBL" id="JAVIJP010000032">
    <property type="protein sequence ID" value="KAL3630679.1"/>
    <property type="molecule type" value="Genomic_DNA"/>
</dbReference>
<protein>
    <submittedName>
        <fullName evidence="3">Uncharacterized protein</fullName>
    </submittedName>
</protein>
<evidence type="ECO:0000256" key="1">
    <source>
        <dbReference type="SAM" id="MobiDB-lite"/>
    </source>
</evidence>
<name>A0ABD3CND0_9LAMI</name>
<feature type="transmembrane region" description="Helical" evidence="2">
    <location>
        <begin position="93"/>
        <end position="120"/>
    </location>
</feature>
<keyword evidence="2" id="KW-0472">Membrane</keyword>
<dbReference type="PANTHER" id="PTHR34967">
    <property type="entry name" value="OS02G0257200 PROTEIN"/>
    <property type="match status" value="1"/>
</dbReference>
<organism evidence="3 4">
    <name type="scientific">Castilleja foliolosa</name>
    <dbReference type="NCBI Taxonomy" id="1961234"/>
    <lineage>
        <taxon>Eukaryota</taxon>
        <taxon>Viridiplantae</taxon>
        <taxon>Streptophyta</taxon>
        <taxon>Embryophyta</taxon>
        <taxon>Tracheophyta</taxon>
        <taxon>Spermatophyta</taxon>
        <taxon>Magnoliopsida</taxon>
        <taxon>eudicotyledons</taxon>
        <taxon>Gunneridae</taxon>
        <taxon>Pentapetalae</taxon>
        <taxon>asterids</taxon>
        <taxon>lamiids</taxon>
        <taxon>Lamiales</taxon>
        <taxon>Orobanchaceae</taxon>
        <taxon>Pedicularideae</taxon>
        <taxon>Castillejinae</taxon>
        <taxon>Castilleja</taxon>
    </lineage>
</organism>
<gene>
    <name evidence="3" type="ORF">CASFOL_023663</name>
</gene>
<feature type="transmembrane region" description="Helical" evidence="2">
    <location>
        <begin position="52"/>
        <end position="72"/>
    </location>
</feature>
<comment type="caution">
    <text evidence="3">The sequence shown here is derived from an EMBL/GenBank/DDBJ whole genome shotgun (WGS) entry which is preliminary data.</text>
</comment>
<evidence type="ECO:0000313" key="3">
    <source>
        <dbReference type="EMBL" id="KAL3630679.1"/>
    </source>
</evidence>
<feature type="transmembrane region" description="Helical" evidence="2">
    <location>
        <begin position="213"/>
        <end position="236"/>
    </location>
</feature>
<feature type="transmembrane region" description="Helical" evidence="2">
    <location>
        <begin position="170"/>
        <end position="187"/>
    </location>
</feature>
<sequence>MVKLASARETRIYGPRLSRNRSEYMNAGLYVFATILLMGGFTAQFSSEPKSGLVLLLIGFVIIIIVNLHDLFAHLAGIDYRLPLMELDIQLALVEFAVPLVYTIGTLLFFMATLFLLIQAEKRNMYYKLERIALSMLIAGPALWLLGSIHNSCQIYERGDGHVQILQESVLIPFLMSSLLFLVGAILNSREHVGYVHHGLDLLFLYYREGETWIWLGIISSLILFIGALANVVKVFKMQQLSELRLEKLRGGTQERLVQIREGHMPLIVEEDIRHDHRIRRRDEERRPSPVVEYVEEGPGPSNDQGIPTPYKDVLVGQK</sequence>
<accession>A0ABD3CND0</accession>
<feature type="region of interest" description="Disordered" evidence="1">
    <location>
        <begin position="282"/>
        <end position="319"/>
    </location>
</feature>